<name>M4B9Q5_HYAAE</name>
<keyword evidence="4" id="KW-1185">Reference proteome</keyword>
<dbReference type="GO" id="GO:0004674">
    <property type="term" value="F:protein serine/threonine kinase activity"/>
    <property type="evidence" value="ECO:0007669"/>
    <property type="project" value="TreeGrafter"/>
</dbReference>
<dbReference type="PROSITE" id="PS50011">
    <property type="entry name" value="PROTEIN_KINASE_DOM"/>
    <property type="match status" value="1"/>
</dbReference>
<dbReference type="InterPro" id="IPR001245">
    <property type="entry name" value="Ser-Thr/Tyr_kinase_cat_dom"/>
</dbReference>
<organism evidence="3 4">
    <name type="scientific">Hyaloperonospora arabidopsidis (strain Emoy2)</name>
    <name type="common">Downy mildew agent</name>
    <name type="synonym">Peronospora arabidopsidis</name>
    <dbReference type="NCBI Taxonomy" id="559515"/>
    <lineage>
        <taxon>Eukaryota</taxon>
        <taxon>Sar</taxon>
        <taxon>Stramenopiles</taxon>
        <taxon>Oomycota</taxon>
        <taxon>Peronosporomycetes</taxon>
        <taxon>Peronosporales</taxon>
        <taxon>Peronosporaceae</taxon>
        <taxon>Hyaloperonospora</taxon>
    </lineage>
</organism>
<dbReference type="InterPro" id="IPR008271">
    <property type="entry name" value="Ser/Thr_kinase_AS"/>
</dbReference>
<reference evidence="3" key="2">
    <citation type="submission" date="2015-06" db="UniProtKB">
        <authorList>
            <consortium name="EnsemblProtists"/>
        </authorList>
    </citation>
    <scope>IDENTIFICATION</scope>
    <source>
        <strain evidence="3">Emoy2</strain>
    </source>
</reference>
<dbReference type="OMA" id="IMSRLEH"/>
<dbReference type="Proteomes" id="UP000011713">
    <property type="component" value="Unassembled WGS sequence"/>
</dbReference>
<feature type="region of interest" description="Disordered" evidence="1">
    <location>
        <begin position="267"/>
        <end position="325"/>
    </location>
</feature>
<dbReference type="PROSITE" id="PS00108">
    <property type="entry name" value="PROTEIN_KINASE_ST"/>
    <property type="match status" value="1"/>
</dbReference>
<dbReference type="InParanoid" id="M4B9Q5"/>
<feature type="domain" description="Protein kinase" evidence="2">
    <location>
        <begin position="357"/>
        <end position="693"/>
    </location>
</feature>
<feature type="compositionally biased region" description="Basic and acidic residues" evidence="1">
    <location>
        <begin position="267"/>
        <end position="277"/>
    </location>
</feature>
<dbReference type="PANTHER" id="PTHR44329:SF214">
    <property type="entry name" value="PROTEIN KINASE DOMAIN-CONTAINING PROTEIN"/>
    <property type="match status" value="1"/>
</dbReference>
<reference evidence="4" key="1">
    <citation type="journal article" date="2010" name="Science">
        <title>Signatures of adaptation to obligate biotrophy in the Hyaloperonospora arabidopsidis genome.</title>
        <authorList>
            <person name="Baxter L."/>
            <person name="Tripathy S."/>
            <person name="Ishaque N."/>
            <person name="Boot N."/>
            <person name="Cabral A."/>
            <person name="Kemen E."/>
            <person name="Thines M."/>
            <person name="Ah-Fong A."/>
            <person name="Anderson R."/>
            <person name="Badejoko W."/>
            <person name="Bittner-Eddy P."/>
            <person name="Boore J.L."/>
            <person name="Chibucos M.C."/>
            <person name="Coates M."/>
            <person name="Dehal P."/>
            <person name="Delehaunty K."/>
            <person name="Dong S."/>
            <person name="Downton P."/>
            <person name="Dumas B."/>
            <person name="Fabro G."/>
            <person name="Fronick C."/>
            <person name="Fuerstenberg S.I."/>
            <person name="Fulton L."/>
            <person name="Gaulin E."/>
            <person name="Govers F."/>
            <person name="Hughes L."/>
            <person name="Humphray S."/>
            <person name="Jiang R.H."/>
            <person name="Judelson H."/>
            <person name="Kamoun S."/>
            <person name="Kyung K."/>
            <person name="Meijer H."/>
            <person name="Minx P."/>
            <person name="Morris P."/>
            <person name="Nelson J."/>
            <person name="Phuntumart V."/>
            <person name="Qutob D."/>
            <person name="Rehmany A."/>
            <person name="Rougon-Cardoso A."/>
            <person name="Ryden P."/>
            <person name="Torto-Alalibo T."/>
            <person name="Studholme D."/>
            <person name="Wang Y."/>
            <person name="Win J."/>
            <person name="Wood J."/>
            <person name="Clifton S.W."/>
            <person name="Rogers J."/>
            <person name="Van den Ackerveken G."/>
            <person name="Jones J.D."/>
            <person name="McDowell J.M."/>
            <person name="Beynon J."/>
            <person name="Tyler B.M."/>
        </authorList>
    </citation>
    <scope>NUCLEOTIDE SEQUENCE [LARGE SCALE GENOMIC DNA]</scope>
    <source>
        <strain evidence="4">Emoy2</strain>
    </source>
</reference>
<feature type="compositionally biased region" description="Polar residues" evidence="1">
    <location>
        <begin position="309"/>
        <end position="325"/>
    </location>
</feature>
<dbReference type="EnsemblProtists" id="HpaT803015">
    <property type="protein sequence ID" value="HpaP803015"/>
    <property type="gene ID" value="HpaG803015"/>
</dbReference>
<evidence type="ECO:0000256" key="1">
    <source>
        <dbReference type="SAM" id="MobiDB-lite"/>
    </source>
</evidence>
<dbReference type="GO" id="GO:0005524">
    <property type="term" value="F:ATP binding"/>
    <property type="evidence" value="ECO:0007669"/>
    <property type="project" value="InterPro"/>
</dbReference>
<dbReference type="InterPro" id="IPR011009">
    <property type="entry name" value="Kinase-like_dom_sf"/>
</dbReference>
<dbReference type="Gene3D" id="1.10.510.10">
    <property type="entry name" value="Transferase(Phosphotransferase) domain 1"/>
    <property type="match status" value="1"/>
</dbReference>
<dbReference type="EMBL" id="JH598031">
    <property type="status" value="NOT_ANNOTATED_CDS"/>
    <property type="molecule type" value="Genomic_DNA"/>
</dbReference>
<dbReference type="VEuPathDB" id="FungiDB:HpaG803015"/>
<dbReference type="Pfam" id="PF07714">
    <property type="entry name" value="PK_Tyr_Ser-Thr"/>
    <property type="match status" value="1"/>
</dbReference>
<dbReference type="HOGENOM" id="CLU_407431_0_0_1"/>
<dbReference type="PANTHER" id="PTHR44329">
    <property type="entry name" value="SERINE/THREONINE-PROTEIN KINASE TNNI3K-RELATED"/>
    <property type="match status" value="1"/>
</dbReference>
<dbReference type="STRING" id="559515.M4B9Q5"/>
<proteinExistence type="predicted"/>
<protein>
    <recommendedName>
        <fullName evidence="2">Protein kinase domain-containing protein</fullName>
    </recommendedName>
</protein>
<dbReference type="AlphaFoldDB" id="M4B9Q5"/>
<feature type="compositionally biased region" description="Polar residues" evidence="1">
    <location>
        <begin position="278"/>
        <end position="302"/>
    </location>
</feature>
<dbReference type="InterPro" id="IPR000719">
    <property type="entry name" value="Prot_kinase_dom"/>
</dbReference>
<dbReference type="SMART" id="SM00220">
    <property type="entry name" value="S_TKc"/>
    <property type="match status" value="1"/>
</dbReference>
<accession>M4B9Q5</accession>
<sequence length="718" mass="80947">MADRITIGASAAVRSMRDERQGISEYLEEQYPDATSAEEVLVLPLRLSGWLWRKEGPMIFRRYHRRFCVFEAQQTVLFVFSDENIETRKLLQQLVLTRATLLSRDDRVFDVMGYVGDQEVLKETAESEATRAKGIQGQVLRGSRQAEVKLEEEIFKAVSAKACCVWTHCFKHRMKSYDVRRQETDHETGKKEGTNGTTTIDVMLADVGNNGEMKIGPIGPIFVFEDATKNTRRRLLPQCNFWGSNGCGLFTHSKSGSRSRDKVVVKTRDSVERKASEASKSGPSRVQFDQSTGSIFGQSTIATDKKSPTRATTEFSPQRNGKTVDTHTPTLQLELSCIMSEWESEELFSHRMDFGAIVLRKMLAAGACGEVWHALYRSQETVVKKLPDVVTMGAKLPVSSIGDEVSAICRQRQTILDFVQEIRIMSRLEHNRIVEFRGVAMGPGNDLRLIMEFLPRGDLRAFLHAVKRKDKNAPKGNDDREQFQSIWTWTKQQWRLAIDIIEGLVYLHSLNPPLVHGDLKSANVLLRSDLRAKLADFGLSRYLVSDEGEDLKLGKRNDGTIDMSRDEPRACGTGRWMAPELIKCAAQTSIDSDVYAFGIVLSEIDTCELPFHDREKLVAYPFCPLRSSALQSSHKDVARSLNESHIVHKIVGEGWKPTFRVTCPESLKKLAQECLSPDPKKRPTSLAVAHRLRKAAVQRERPEVLAAQAKATTLLHIR</sequence>
<dbReference type="eggNOG" id="KOG0192">
    <property type="taxonomic scope" value="Eukaryota"/>
</dbReference>
<evidence type="ECO:0000313" key="3">
    <source>
        <dbReference type="EnsemblProtists" id="HpaP803015"/>
    </source>
</evidence>
<evidence type="ECO:0000259" key="2">
    <source>
        <dbReference type="PROSITE" id="PS50011"/>
    </source>
</evidence>
<dbReference type="InterPro" id="IPR051681">
    <property type="entry name" value="Ser/Thr_Kinases-Pseudokinases"/>
</dbReference>
<evidence type="ECO:0000313" key="4">
    <source>
        <dbReference type="Proteomes" id="UP000011713"/>
    </source>
</evidence>
<dbReference type="SUPFAM" id="SSF56112">
    <property type="entry name" value="Protein kinase-like (PK-like)"/>
    <property type="match status" value="1"/>
</dbReference>